<feature type="region of interest" description="Disordered" evidence="1">
    <location>
        <begin position="42"/>
        <end position="61"/>
    </location>
</feature>
<proteinExistence type="predicted"/>
<protein>
    <submittedName>
        <fullName evidence="2">Uncharacterized protein</fullName>
    </submittedName>
</protein>
<evidence type="ECO:0000313" key="2">
    <source>
        <dbReference type="EMBL" id="KAF1844423.1"/>
    </source>
</evidence>
<dbReference type="Proteomes" id="UP000800039">
    <property type="component" value="Unassembled WGS sequence"/>
</dbReference>
<keyword evidence="3" id="KW-1185">Reference proteome</keyword>
<sequence>NFPNPVQRFDDDDLASDQDWSTYTHKGGALLCALKGTDETAGRQLNDKRTPPSAASPWTGDPQQDLDTWYWHHVDPATYSCKMNAHWNIAFAMRSLGLNGDPKSEQGGENACFRVEHWDPRREENGHQVPAINQWYKAGDREYRSTGAHYEFGINAKGGAIFAFFLESPQSAARTLWYAGRKDANPDDLPRLRALSDILWAFWTRENSANVMQIRYFFVLGITNDQTNQLIASCLERAGKALVEWPGVSFDTATEEGHALLGSPNGAAFAYFLMQHKVQLGYKSIGKVTVFKPETDDDLAFVDPSLVFHVEDAPLPSQDGDMETD</sequence>
<dbReference type="GeneID" id="63844632"/>
<organism evidence="2 3">
    <name type="scientific">Cucurbitaria berberidis CBS 394.84</name>
    <dbReference type="NCBI Taxonomy" id="1168544"/>
    <lineage>
        <taxon>Eukaryota</taxon>
        <taxon>Fungi</taxon>
        <taxon>Dikarya</taxon>
        <taxon>Ascomycota</taxon>
        <taxon>Pezizomycotina</taxon>
        <taxon>Dothideomycetes</taxon>
        <taxon>Pleosporomycetidae</taxon>
        <taxon>Pleosporales</taxon>
        <taxon>Pleosporineae</taxon>
        <taxon>Cucurbitariaceae</taxon>
        <taxon>Cucurbitaria</taxon>
    </lineage>
</organism>
<dbReference type="OrthoDB" id="5337308at2759"/>
<dbReference type="EMBL" id="ML976617">
    <property type="protein sequence ID" value="KAF1844423.1"/>
    <property type="molecule type" value="Genomic_DNA"/>
</dbReference>
<accession>A0A9P4GEB6</accession>
<evidence type="ECO:0000313" key="3">
    <source>
        <dbReference type="Proteomes" id="UP000800039"/>
    </source>
</evidence>
<gene>
    <name evidence="2" type="ORF">K460DRAFT_250326</name>
</gene>
<dbReference type="AlphaFoldDB" id="A0A9P4GEB6"/>
<reference evidence="2" key="1">
    <citation type="submission" date="2020-01" db="EMBL/GenBank/DDBJ databases">
        <authorList>
            <consortium name="DOE Joint Genome Institute"/>
            <person name="Haridas S."/>
            <person name="Albert R."/>
            <person name="Binder M."/>
            <person name="Bloem J."/>
            <person name="Labutti K."/>
            <person name="Salamov A."/>
            <person name="Andreopoulos B."/>
            <person name="Baker S.E."/>
            <person name="Barry K."/>
            <person name="Bills G."/>
            <person name="Bluhm B.H."/>
            <person name="Cannon C."/>
            <person name="Castanera R."/>
            <person name="Culley D.E."/>
            <person name="Daum C."/>
            <person name="Ezra D."/>
            <person name="Gonzalez J.B."/>
            <person name="Henrissat B."/>
            <person name="Kuo A."/>
            <person name="Liang C."/>
            <person name="Lipzen A."/>
            <person name="Lutzoni F."/>
            <person name="Magnuson J."/>
            <person name="Mondo S."/>
            <person name="Nolan M."/>
            <person name="Ohm R."/>
            <person name="Pangilinan J."/>
            <person name="Park H.-J."/>
            <person name="Ramirez L."/>
            <person name="Alfaro M."/>
            <person name="Sun H."/>
            <person name="Tritt A."/>
            <person name="Yoshinaga Y."/>
            <person name="Zwiers L.-H."/>
            <person name="Turgeon B.G."/>
            <person name="Goodwin S.B."/>
            <person name="Spatafora J.W."/>
            <person name="Crous P.W."/>
            <person name="Grigoriev I.V."/>
        </authorList>
    </citation>
    <scope>NUCLEOTIDE SEQUENCE</scope>
    <source>
        <strain evidence="2">CBS 394.84</strain>
    </source>
</reference>
<name>A0A9P4GEB6_9PLEO</name>
<comment type="caution">
    <text evidence="2">The sequence shown here is derived from an EMBL/GenBank/DDBJ whole genome shotgun (WGS) entry which is preliminary data.</text>
</comment>
<evidence type="ECO:0000256" key="1">
    <source>
        <dbReference type="SAM" id="MobiDB-lite"/>
    </source>
</evidence>
<feature type="non-terminal residue" evidence="2">
    <location>
        <position position="1"/>
    </location>
</feature>
<feature type="non-terminal residue" evidence="2">
    <location>
        <position position="325"/>
    </location>
</feature>
<dbReference type="RefSeq" id="XP_040786986.1">
    <property type="nucleotide sequence ID" value="XM_040927379.1"/>
</dbReference>